<dbReference type="InterPro" id="IPR036047">
    <property type="entry name" value="F-box-like_dom_sf"/>
</dbReference>
<dbReference type="PROSITE" id="PS50181">
    <property type="entry name" value="FBOX"/>
    <property type="match status" value="1"/>
</dbReference>
<dbReference type="AlphaFoldDB" id="A0ABD3DR17"/>
<proteinExistence type="predicted"/>
<dbReference type="SUPFAM" id="SSF81383">
    <property type="entry name" value="F-box domain"/>
    <property type="match status" value="1"/>
</dbReference>
<organism evidence="2 3">
    <name type="scientific">Castilleja foliolosa</name>
    <dbReference type="NCBI Taxonomy" id="1961234"/>
    <lineage>
        <taxon>Eukaryota</taxon>
        <taxon>Viridiplantae</taxon>
        <taxon>Streptophyta</taxon>
        <taxon>Embryophyta</taxon>
        <taxon>Tracheophyta</taxon>
        <taxon>Spermatophyta</taxon>
        <taxon>Magnoliopsida</taxon>
        <taxon>eudicotyledons</taxon>
        <taxon>Gunneridae</taxon>
        <taxon>Pentapetalae</taxon>
        <taxon>asterids</taxon>
        <taxon>lamiids</taxon>
        <taxon>Lamiales</taxon>
        <taxon>Orobanchaceae</taxon>
        <taxon>Pedicularideae</taxon>
        <taxon>Castillejinae</taxon>
        <taxon>Castilleja</taxon>
    </lineage>
</organism>
<evidence type="ECO:0000313" key="2">
    <source>
        <dbReference type="EMBL" id="KAL3644721.1"/>
    </source>
</evidence>
<feature type="domain" description="F-box" evidence="1">
    <location>
        <begin position="4"/>
        <end position="51"/>
    </location>
</feature>
<dbReference type="InterPro" id="IPR032675">
    <property type="entry name" value="LRR_dom_sf"/>
</dbReference>
<comment type="caution">
    <text evidence="2">The sequence shown here is derived from an EMBL/GenBank/DDBJ whole genome shotgun (WGS) entry which is preliminary data.</text>
</comment>
<dbReference type="PANTHER" id="PTHR13382:SF16">
    <property type="entry name" value="F-BOX PROTEIN SKIP28"/>
    <property type="match status" value="1"/>
</dbReference>
<dbReference type="InterPro" id="IPR050648">
    <property type="entry name" value="F-box_LRR-repeat"/>
</dbReference>
<protein>
    <recommendedName>
        <fullName evidence="1">F-box domain-containing protein</fullName>
    </recommendedName>
</protein>
<gene>
    <name evidence="2" type="ORF">CASFOL_009901</name>
</gene>
<dbReference type="Pfam" id="PF00646">
    <property type="entry name" value="F-box"/>
    <property type="match status" value="1"/>
</dbReference>
<dbReference type="Proteomes" id="UP001632038">
    <property type="component" value="Unassembled WGS sequence"/>
</dbReference>
<reference evidence="3" key="1">
    <citation type="journal article" date="2024" name="IScience">
        <title>Strigolactones Initiate the Formation of Haustorium-like Structures in Castilleja.</title>
        <authorList>
            <person name="Buerger M."/>
            <person name="Peterson D."/>
            <person name="Chory J."/>
        </authorList>
    </citation>
    <scope>NUCLEOTIDE SEQUENCE [LARGE SCALE GENOMIC DNA]</scope>
</reference>
<accession>A0ABD3DR17</accession>
<dbReference type="SUPFAM" id="SSF52047">
    <property type="entry name" value="RNI-like"/>
    <property type="match status" value="1"/>
</dbReference>
<keyword evidence="3" id="KW-1185">Reference proteome</keyword>
<dbReference type="EMBL" id="JAVIJP010000013">
    <property type="protein sequence ID" value="KAL3644721.1"/>
    <property type="molecule type" value="Genomic_DNA"/>
</dbReference>
<evidence type="ECO:0000313" key="3">
    <source>
        <dbReference type="Proteomes" id="UP001632038"/>
    </source>
</evidence>
<name>A0ABD3DR17_9LAMI</name>
<sequence length="293" mass="32956">MADDKEEGSSPNEAIFFVLSYLPVFELLAMSQICKSLRYAINNDILPWLKIVVDRPINWRITDEILVKIASKAKGRLQTLALINCVRITDDGLLSVVAQNPHITKLHVPSCVSLSPEGVVNAVKLLSNHNYTLKTLRINGIHNINNQQLETLRSLIINQSQHITAKILYHEHTKLSTLDHISTSHPIDVDTCPICNEVKMVFDCPQMPCQQREIISECRGCESCVPRCVECGICVQESEEALCSDTLCLECWLKLPKCNFCNKPYCSKHADRQERVSGSTVGFVCAACYLKWN</sequence>
<evidence type="ECO:0000259" key="1">
    <source>
        <dbReference type="PROSITE" id="PS50181"/>
    </source>
</evidence>
<dbReference type="InterPro" id="IPR001810">
    <property type="entry name" value="F-box_dom"/>
</dbReference>
<dbReference type="PANTHER" id="PTHR13382">
    <property type="entry name" value="MITOCHONDRIAL ATP SYNTHASE COUPLING FACTOR B"/>
    <property type="match status" value="1"/>
</dbReference>
<dbReference type="Gene3D" id="3.80.10.10">
    <property type="entry name" value="Ribonuclease Inhibitor"/>
    <property type="match status" value="1"/>
</dbReference>